<feature type="compositionally biased region" description="Low complexity" evidence="1">
    <location>
        <begin position="101"/>
        <end position="113"/>
    </location>
</feature>
<evidence type="ECO:0000256" key="1">
    <source>
        <dbReference type="SAM" id="MobiDB-lite"/>
    </source>
</evidence>
<gene>
    <name evidence="2" type="ORF">P154DRAFT_597981</name>
</gene>
<feature type="region of interest" description="Disordered" evidence="1">
    <location>
        <begin position="290"/>
        <end position="312"/>
    </location>
</feature>
<feature type="region of interest" description="Disordered" evidence="1">
    <location>
        <begin position="1"/>
        <end position="25"/>
    </location>
</feature>
<dbReference type="AlphaFoldDB" id="A0A6A5WHD6"/>
<evidence type="ECO:0000313" key="2">
    <source>
        <dbReference type="EMBL" id="KAF2000867.1"/>
    </source>
</evidence>
<name>A0A6A5WHD6_9PLEO</name>
<keyword evidence="3" id="KW-1185">Reference proteome</keyword>
<reference evidence="2" key="1">
    <citation type="journal article" date="2020" name="Stud. Mycol.">
        <title>101 Dothideomycetes genomes: a test case for predicting lifestyles and emergence of pathogens.</title>
        <authorList>
            <person name="Haridas S."/>
            <person name="Albert R."/>
            <person name="Binder M."/>
            <person name="Bloem J."/>
            <person name="Labutti K."/>
            <person name="Salamov A."/>
            <person name="Andreopoulos B."/>
            <person name="Baker S."/>
            <person name="Barry K."/>
            <person name="Bills G."/>
            <person name="Bluhm B."/>
            <person name="Cannon C."/>
            <person name="Castanera R."/>
            <person name="Culley D."/>
            <person name="Daum C."/>
            <person name="Ezra D."/>
            <person name="Gonzalez J."/>
            <person name="Henrissat B."/>
            <person name="Kuo A."/>
            <person name="Liang C."/>
            <person name="Lipzen A."/>
            <person name="Lutzoni F."/>
            <person name="Magnuson J."/>
            <person name="Mondo S."/>
            <person name="Nolan M."/>
            <person name="Ohm R."/>
            <person name="Pangilinan J."/>
            <person name="Park H.-J."/>
            <person name="Ramirez L."/>
            <person name="Alfaro M."/>
            <person name="Sun H."/>
            <person name="Tritt A."/>
            <person name="Yoshinaga Y."/>
            <person name="Zwiers L.-H."/>
            <person name="Turgeon B."/>
            <person name="Goodwin S."/>
            <person name="Spatafora J."/>
            <person name="Crous P."/>
            <person name="Grigoriev I."/>
        </authorList>
    </citation>
    <scope>NUCLEOTIDE SEQUENCE</scope>
    <source>
        <strain evidence="2">CBS 123094</strain>
    </source>
</reference>
<dbReference type="Proteomes" id="UP000799779">
    <property type="component" value="Unassembled WGS sequence"/>
</dbReference>
<organism evidence="2 3">
    <name type="scientific">Amniculicola lignicola CBS 123094</name>
    <dbReference type="NCBI Taxonomy" id="1392246"/>
    <lineage>
        <taxon>Eukaryota</taxon>
        <taxon>Fungi</taxon>
        <taxon>Dikarya</taxon>
        <taxon>Ascomycota</taxon>
        <taxon>Pezizomycotina</taxon>
        <taxon>Dothideomycetes</taxon>
        <taxon>Pleosporomycetidae</taxon>
        <taxon>Pleosporales</taxon>
        <taxon>Amniculicolaceae</taxon>
        <taxon>Amniculicola</taxon>
    </lineage>
</organism>
<feature type="region of interest" description="Disordered" evidence="1">
    <location>
        <begin position="49"/>
        <end position="142"/>
    </location>
</feature>
<dbReference type="EMBL" id="ML977586">
    <property type="protein sequence ID" value="KAF2000867.1"/>
    <property type="molecule type" value="Genomic_DNA"/>
</dbReference>
<sequence length="312" mass="35631">MPTNIDPPADPSAPSGPYWRESTNKGIWYDTRIFKEHEGGIIRMINEEYEGEFRWVPSARSKRRRAQAQDYAAREAQAKCGDGEEPEKEEGNSSRGNGDTNEGNEAGEVNNGNEENEANSENPTKEGASGNRDRTASTAGPDAKVQVVARRHGSFFESLQISSNGEHFQVFRSNVGETGQLKKIQIRPKSRIQVYPWNRGYTVRLINCQQWIKLQRNGSKRRADVMYHVPFSNDNVRFPKWAEEITEDKDAYPGRFDRVAEAQANTENWDEFIRCLRELVPSPQLDEIEQKQDPGVKSQIWKKKGNNFHELT</sequence>
<protein>
    <submittedName>
        <fullName evidence="2">Uncharacterized protein</fullName>
    </submittedName>
</protein>
<proteinExistence type="predicted"/>
<evidence type="ECO:0000313" key="3">
    <source>
        <dbReference type="Proteomes" id="UP000799779"/>
    </source>
</evidence>
<accession>A0A6A5WHD6</accession>